<sequence length="62" mass="7072">MAQRPEELRARVEENLVVGLEQLSMVNLRRMDVGFTPPMPDDQLSSLRWSRCATRARSARSG</sequence>
<reference evidence="1" key="1">
    <citation type="submission" date="2022-10" db="EMBL/GenBank/DDBJ databases">
        <title>The complete genomes of actinobacterial strains from the NBC collection.</title>
        <authorList>
            <person name="Joergensen T.S."/>
            <person name="Alvarez Arevalo M."/>
            <person name="Sterndorff E.B."/>
            <person name="Faurdal D."/>
            <person name="Vuksanovic O."/>
            <person name="Mourched A.-S."/>
            <person name="Charusanti P."/>
            <person name="Shaw S."/>
            <person name="Blin K."/>
            <person name="Weber T."/>
        </authorList>
    </citation>
    <scope>NUCLEOTIDE SEQUENCE</scope>
    <source>
        <strain evidence="1">NBC_00119</strain>
    </source>
</reference>
<accession>A0AAU1UL50</accession>
<proteinExistence type="predicted"/>
<protein>
    <submittedName>
        <fullName evidence="1">Uncharacterized protein</fullName>
    </submittedName>
</protein>
<organism evidence="1">
    <name type="scientific">Streptomyces sp. NBC_00119</name>
    <dbReference type="NCBI Taxonomy" id="2975659"/>
    <lineage>
        <taxon>Bacteria</taxon>
        <taxon>Bacillati</taxon>
        <taxon>Actinomycetota</taxon>
        <taxon>Actinomycetes</taxon>
        <taxon>Kitasatosporales</taxon>
        <taxon>Streptomycetaceae</taxon>
        <taxon>Streptomyces</taxon>
    </lineage>
</organism>
<name>A0AAU1UL50_9ACTN</name>
<dbReference type="EMBL" id="CP108195">
    <property type="protein sequence ID" value="WTS17957.1"/>
    <property type="molecule type" value="Genomic_DNA"/>
</dbReference>
<gene>
    <name evidence="1" type="ORF">OHU69_47245</name>
</gene>
<evidence type="ECO:0000313" key="1">
    <source>
        <dbReference type="EMBL" id="WTS17957.1"/>
    </source>
</evidence>
<dbReference type="AlphaFoldDB" id="A0AAU1UL50"/>